<dbReference type="RefSeq" id="WP_139600937.1">
    <property type="nucleotide sequence ID" value="NZ_VDCQ01000004.1"/>
</dbReference>
<gene>
    <name evidence="2" type="ORF">FE784_04515</name>
</gene>
<sequence>MEIVSAEKEFIFEKGKPVPSCHASTLVVLPDGDVMAAWFGGTREGAADVAIWTARRSGGKWSEPRETANEDNVPHWNPVLFRTGLGTIQLYYKVGDRVENWHTRIMTSKDEGLTWSEQKDLVPGDVGGRGPVRCKPIYLRDGTLLAPASIETDSQWDAFVDISYDHGQTWTCSERVPVDHHAFPPKGIIQPTLWESREGVHMMVRSSASDIYRSDSVDGGRTWSPAYSVGLPNNNSGIDVVALEDARLVMIFNPVGLNWGPRSPLILRMSGDNGKTWGSPFVLEKDAGEYSYPAIVSEGSCLYLSYTWKRETIAYWKIKIG</sequence>
<evidence type="ECO:0000259" key="1">
    <source>
        <dbReference type="Pfam" id="PF13088"/>
    </source>
</evidence>
<evidence type="ECO:0000313" key="3">
    <source>
        <dbReference type="Proteomes" id="UP000307943"/>
    </source>
</evidence>
<dbReference type="AlphaFoldDB" id="A0A5C4TF46"/>
<organism evidence="2 3">
    <name type="scientific">Paenibacillus hemerocallicola</name>
    <dbReference type="NCBI Taxonomy" id="1172614"/>
    <lineage>
        <taxon>Bacteria</taxon>
        <taxon>Bacillati</taxon>
        <taxon>Bacillota</taxon>
        <taxon>Bacilli</taxon>
        <taxon>Bacillales</taxon>
        <taxon>Paenibacillaceae</taxon>
        <taxon>Paenibacillus</taxon>
    </lineage>
</organism>
<accession>A0A5C4TF46</accession>
<dbReference type="Pfam" id="PF13088">
    <property type="entry name" value="BNR_2"/>
    <property type="match status" value="1"/>
</dbReference>
<dbReference type="OrthoDB" id="41724at2"/>
<dbReference type="PANTHER" id="PTHR43752">
    <property type="entry name" value="BNR/ASP-BOX REPEAT FAMILY PROTEIN"/>
    <property type="match status" value="1"/>
</dbReference>
<dbReference type="SUPFAM" id="SSF50939">
    <property type="entry name" value="Sialidases"/>
    <property type="match status" value="1"/>
</dbReference>
<dbReference type="InterPro" id="IPR036278">
    <property type="entry name" value="Sialidase_sf"/>
</dbReference>
<name>A0A5C4TF46_9BACL</name>
<keyword evidence="3" id="KW-1185">Reference proteome</keyword>
<reference evidence="2 3" key="1">
    <citation type="submission" date="2019-05" db="EMBL/GenBank/DDBJ databases">
        <title>We sequenced the genome of Paenibacillus hemerocallicola KCTC 33185 for further insight into its adaptation and study the phylogeny of Paenibacillus.</title>
        <authorList>
            <person name="Narsing Rao M.P."/>
        </authorList>
    </citation>
    <scope>NUCLEOTIDE SEQUENCE [LARGE SCALE GENOMIC DNA]</scope>
    <source>
        <strain evidence="2 3">KCTC 33185</strain>
    </source>
</reference>
<dbReference type="Proteomes" id="UP000307943">
    <property type="component" value="Unassembled WGS sequence"/>
</dbReference>
<dbReference type="PANTHER" id="PTHR43752:SF2">
    <property type="entry name" value="BNR_ASP-BOX REPEAT FAMILY PROTEIN"/>
    <property type="match status" value="1"/>
</dbReference>
<protein>
    <submittedName>
        <fullName evidence="2">Neuraminidase (Sialidase)</fullName>
    </submittedName>
</protein>
<evidence type="ECO:0000313" key="2">
    <source>
        <dbReference type="EMBL" id="TNJ67651.1"/>
    </source>
</evidence>
<comment type="caution">
    <text evidence="2">The sequence shown here is derived from an EMBL/GenBank/DDBJ whole genome shotgun (WGS) entry which is preliminary data.</text>
</comment>
<dbReference type="CDD" id="cd15482">
    <property type="entry name" value="Sialidase_non-viral"/>
    <property type="match status" value="1"/>
</dbReference>
<feature type="domain" description="Sialidase" evidence="1">
    <location>
        <begin position="32"/>
        <end position="299"/>
    </location>
</feature>
<dbReference type="Gene3D" id="2.120.10.10">
    <property type="match status" value="1"/>
</dbReference>
<proteinExistence type="predicted"/>
<dbReference type="EMBL" id="VDCQ01000004">
    <property type="protein sequence ID" value="TNJ67651.1"/>
    <property type="molecule type" value="Genomic_DNA"/>
</dbReference>
<dbReference type="InterPro" id="IPR011040">
    <property type="entry name" value="Sialidase"/>
</dbReference>